<dbReference type="GO" id="GO:0030574">
    <property type="term" value="P:collagen catabolic process"/>
    <property type="evidence" value="ECO:0000318"/>
    <property type="project" value="GO_Central"/>
</dbReference>
<evidence type="ECO:0000256" key="1">
    <source>
        <dbReference type="ARBA" id="ARBA00022670"/>
    </source>
</evidence>
<dbReference type="PaxDb" id="3847-GLYMA02G03265.1"/>
<dbReference type="GO" id="GO:0004222">
    <property type="term" value="F:metalloendopeptidase activity"/>
    <property type="evidence" value="ECO:0000318"/>
    <property type="project" value="GO_Central"/>
</dbReference>
<keyword evidence="8" id="KW-1185">Reference proteome</keyword>
<organism evidence="6">
    <name type="scientific">Glycine max</name>
    <name type="common">Soybean</name>
    <name type="synonym">Glycine hispida</name>
    <dbReference type="NCBI Taxonomy" id="3847"/>
    <lineage>
        <taxon>Eukaryota</taxon>
        <taxon>Viridiplantae</taxon>
        <taxon>Streptophyta</taxon>
        <taxon>Embryophyta</taxon>
        <taxon>Tracheophyta</taxon>
        <taxon>Spermatophyta</taxon>
        <taxon>Magnoliopsida</taxon>
        <taxon>eudicotyledons</taxon>
        <taxon>Gunneridae</taxon>
        <taxon>Pentapetalae</taxon>
        <taxon>rosids</taxon>
        <taxon>fabids</taxon>
        <taxon>Fabales</taxon>
        <taxon>Fabaceae</taxon>
        <taxon>Papilionoideae</taxon>
        <taxon>50 kb inversion clade</taxon>
        <taxon>NPAAA clade</taxon>
        <taxon>indigoferoid/millettioid clade</taxon>
        <taxon>Phaseoleae</taxon>
        <taxon>Glycine</taxon>
        <taxon>Glycine subgen. Soja</taxon>
    </lineage>
</organism>
<evidence type="ECO:0000313" key="7">
    <source>
        <dbReference type="EnsemblPlants" id="KRH69454"/>
    </source>
</evidence>
<reference evidence="6" key="3">
    <citation type="submission" date="2018-07" db="EMBL/GenBank/DDBJ databases">
        <title>WGS assembly of Glycine max.</title>
        <authorList>
            <person name="Schmutz J."/>
            <person name="Cannon S."/>
            <person name="Schlueter J."/>
            <person name="Ma J."/>
            <person name="Mitros T."/>
            <person name="Nelson W."/>
            <person name="Hyten D."/>
            <person name="Song Q."/>
            <person name="Thelen J."/>
            <person name="Cheng J."/>
            <person name="Xu D."/>
            <person name="Hellsten U."/>
            <person name="May G."/>
            <person name="Yu Y."/>
            <person name="Sakurai T."/>
            <person name="Umezawa T."/>
            <person name="Bhattacharyya M."/>
            <person name="Sandhu D."/>
            <person name="Valliyodan B."/>
            <person name="Lindquist E."/>
            <person name="Peto M."/>
            <person name="Grant D."/>
            <person name="Shu S."/>
            <person name="Goodstein D."/>
            <person name="Barry K."/>
            <person name="Futrell-Griggs M."/>
            <person name="Abernathy B."/>
            <person name="Du J."/>
            <person name="Tian Z."/>
            <person name="Zhu L."/>
            <person name="Gill N."/>
            <person name="Joshi T."/>
            <person name="Libault M."/>
            <person name="Sethuraman A."/>
            <person name="Zhang X."/>
            <person name="Shinozaki K."/>
            <person name="Nguyen H."/>
            <person name="Wing R."/>
            <person name="Cregan P."/>
            <person name="Specht J."/>
            <person name="Grimwood J."/>
            <person name="Rokhsar D."/>
            <person name="Stacey G."/>
            <person name="Shoemaker R."/>
            <person name="Jackson S."/>
        </authorList>
    </citation>
    <scope>NUCLEOTIDE SEQUENCE</scope>
    <source>
        <tissue evidence="6">Callus</tissue>
    </source>
</reference>
<dbReference type="Pfam" id="PF00413">
    <property type="entry name" value="Peptidase_M10"/>
    <property type="match status" value="1"/>
</dbReference>
<name>A0A0R0KRF2_SOYBN</name>
<dbReference type="SUPFAM" id="SSF47090">
    <property type="entry name" value="PGBD-like"/>
    <property type="match status" value="1"/>
</dbReference>
<evidence type="ECO:0000256" key="3">
    <source>
        <dbReference type="ARBA" id="ARBA00022801"/>
    </source>
</evidence>
<dbReference type="PANTHER" id="PTHR10201:SF259">
    <property type="entry name" value="MATRIXIN PROTEIN"/>
    <property type="match status" value="1"/>
</dbReference>
<dbReference type="InParanoid" id="A0A0R0KRF2"/>
<keyword evidence="4" id="KW-0862">Zinc</keyword>
<accession>A0A0R0KRF2</accession>
<evidence type="ECO:0000256" key="2">
    <source>
        <dbReference type="ARBA" id="ARBA00022723"/>
    </source>
</evidence>
<evidence type="ECO:0000313" key="6">
    <source>
        <dbReference type="EMBL" id="KRH69454.1"/>
    </source>
</evidence>
<dbReference type="EnsemblPlants" id="KRH69454">
    <property type="protein sequence ID" value="KRH69454"/>
    <property type="gene ID" value="GLYMA_02G028300"/>
</dbReference>
<dbReference type="GO" id="GO:0006508">
    <property type="term" value="P:proteolysis"/>
    <property type="evidence" value="ECO:0007669"/>
    <property type="project" value="UniProtKB-KW"/>
</dbReference>
<evidence type="ECO:0000256" key="4">
    <source>
        <dbReference type="ARBA" id="ARBA00022833"/>
    </source>
</evidence>
<dbReference type="GO" id="GO:0030198">
    <property type="term" value="P:extracellular matrix organization"/>
    <property type="evidence" value="ECO:0000318"/>
    <property type="project" value="GO_Central"/>
</dbReference>
<dbReference type="EMBL" id="CM000835">
    <property type="protein sequence ID" value="KRH69454.1"/>
    <property type="molecule type" value="Genomic_DNA"/>
</dbReference>
<protein>
    <recommendedName>
        <fullName evidence="5">Peptidase M10 metallopeptidase domain-containing protein</fullName>
    </recommendedName>
</protein>
<proteinExistence type="predicted"/>
<keyword evidence="3" id="KW-0378">Hydrolase</keyword>
<dbReference type="Proteomes" id="UP000008827">
    <property type="component" value="Chromosome 2"/>
</dbReference>
<dbReference type="SUPFAM" id="SSF55486">
    <property type="entry name" value="Metalloproteases ('zincins'), catalytic domain"/>
    <property type="match status" value="1"/>
</dbReference>
<dbReference type="AlphaFoldDB" id="A0A0R0KRF2"/>
<dbReference type="PANTHER" id="PTHR10201">
    <property type="entry name" value="MATRIX METALLOPROTEINASE"/>
    <property type="match status" value="1"/>
</dbReference>
<sequence length="218" mass="24815">MDNKFSPTQTNEPPPFLTSASFNPLQYFNLEVTDYLNDKTFQQISLPRCGVPDMNFDYGFTGNVSWPKTRNRWFPERNHLTYGFDPASHIQPNVKKIFRDAFKRWAQATTGVFSLSFIILQPGSNVTTGDIRLKGAMLWLLPSENESLSWEDGVLDLESAAMHLLGLDHSNKEGSVMYPNVLPWQQRKVELSVSDIHSGRWGVLLINILSLGFAYELL</sequence>
<gene>
    <name evidence="6" type="ORF">GLYMA_02G028300</name>
</gene>
<evidence type="ECO:0000313" key="8">
    <source>
        <dbReference type="Proteomes" id="UP000008827"/>
    </source>
</evidence>
<dbReference type="InterPro" id="IPR024079">
    <property type="entry name" value="MetalloPept_cat_dom_sf"/>
</dbReference>
<dbReference type="InterPro" id="IPR001818">
    <property type="entry name" value="Pept_M10_metallopeptidase"/>
</dbReference>
<dbReference type="OrthoDB" id="1428718at2759"/>
<keyword evidence="2" id="KW-0479">Metal-binding</keyword>
<feature type="domain" description="Peptidase M10 metallopeptidase" evidence="5">
    <location>
        <begin position="126"/>
        <end position="197"/>
    </location>
</feature>
<evidence type="ECO:0000259" key="5">
    <source>
        <dbReference type="Pfam" id="PF00413"/>
    </source>
</evidence>
<reference evidence="7" key="2">
    <citation type="submission" date="2018-02" db="UniProtKB">
        <authorList>
            <consortium name="EnsemblPlants"/>
        </authorList>
    </citation>
    <scope>IDENTIFICATION</scope>
    <source>
        <strain evidence="7">Williams 82</strain>
    </source>
</reference>
<dbReference type="GO" id="GO:0031012">
    <property type="term" value="C:extracellular matrix"/>
    <property type="evidence" value="ECO:0007669"/>
    <property type="project" value="InterPro"/>
</dbReference>
<dbReference type="Gramene" id="KRH69454">
    <property type="protein sequence ID" value="KRH69454"/>
    <property type="gene ID" value="GLYMA_02G028300"/>
</dbReference>
<dbReference type="STRING" id="3847.A0A0R0KRF2"/>
<dbReference type="InterPro" id="IPR036365">
    <property type="entry name" value="PGBD-like_sf"/>
</dbReference>
<dbReference type="Gene3D" id="3.40.390.10">
    <property type="entry name" value="Collagenase (Catalytic Domain)"/>
    <property type="match status" value="2"/>
</dbReference>
<reference evidence="6 7" key="1">
    <citation type="journal article" date="2010" name="Nature">
        <title>Genome sequence of the palaeopolyploid soybean.</title>
        <authorList>
            <person name="Schmutz J."/>
            <person name="Cannon S.B."/>
            <person name="Schlueter J."/>
            <person name="Ma J."/>
            <person name="Mitros T."/>
            <person name="Nelson W."/>
            <person name="Hyten D.L."/>
            <person name="Song Q."/>
            <person name="Thelen J.J."/>
            <person name="Cheng J."/>
            <person name="Xu D."/>
            <person name="Hellsten U."/>
            <person name="May G.D."/>
            <person name="Yu Y."/>
            <person name="Sakurai T."/>
            <person name="Umezawa T."/>
            <person name="Bhattacharyya M.K."/>
            <person name="Sandhu D."/>
            <person name="Valliyodan B."/>
            <person name="Lindquist E."/>
            <person name="Peto M."/>
            <person name="Grant D."/>
            <person name="Shu S."/>
            <person name="Goodstein D."/>
            <person name="Barry K."/>
            <person name="Futrell-Griggs M."/>
            <person name="Abernathy B."/>
            <person name="Du J."/>
            <person name="Tian Z."/>
            <person name="Zhu L."/>
            <person name="Gill N."/>
            <person name="Joshi T."/>
            <person name="Libault M."/>
            <person name="Sethuraman A."/>
            <person name="Zhang X.-C."/>
            <person name="Shinozaki K."/>
            <person name="Nguyen H.T."/>
            <person name="Wing R.A."/>
            <person name="Cregan P."/>
            <person name="Specht J."/>
            <person name="Grimwood J."/>
            <person name="Rokhsar D."/>
            <person name="Stacey G."/>
            <person name="Shoemaker R.C."/>
            <person name="Jackson S.A."/>
        </authorList>
    </citation>
    <scope>NUCLEOTIDE SEQUENCE [LARGE SCALE GENOMIC DNA]</scope>
    <source>
        <strain evidence="7">cv. Williams 82</strain>
        <tissue evidence="6">Callus</tissue>
    </source>
</reference>
<keyword evidence="1" id="KW-0645">Protease</keyword>
<dbReference type="GO" id="GO:0008270">
    <property type="term" value="F:zinc ion binding"/>
    <property type="evidence" value="ECO:0007669"/>
    <property type="project" value="InterPro"/>
</dbReference>